<dbReference type="Proteomes" id="UP000265703">
    <property type="component" value="Unassembled WGS sequence"/>
</dbReference>
<sequence>MSRRDQNEVQNKESVAYKKVKTNMNADDDDGDFISSNKNTSLRSHWKYTSSPSLQSLESASSSIVDTKMMDKVNNPEYNKSHTPPYQIYSISENQNLIIRLRNEKQAILAMTYGMNFYFHSFYLVKLIPLVNIMRHIGYISLLTNSPWNPLLDKNSEGWLNCHIFAPLINDCFLTYEEIYVHQCEEMSLASIMRKNLTREESEKKFSGHKIE</sequence>
<proteinExistence type="predicted"/>
<gene>
    <name evidence="2" type="ORF">C1645_745654</name>
</gene>
<accession>A0A397S786</accession>
<evidence type="ECO:0000256" key="1">
    <source>
        <dbReference type="SAM" id="MobiDB-lite"/>
    </source>
</evidence>
<organism evidence="2 3">
    <name type="scientific">Glomus cerebriforme</name>
    <dbReference type="NCBI Taxonomy" id="658196"/>
    <lineage>
        <taxon>Eukaryota</taxon>
        <taxon>Fungi</taxon>
        <taxon>Fungi incertae sedis</taxon>
        <taxon>Mucoromycota</taxon>
        <taxon>Glomeromycotina</taxon>
        <taxon>Glomeromycetes</taxon>
        <taxon>Glomerales</taxon>
        <taxon>Glomeraceae</taxon>
        <taxon>Glomus</taxon>
    </lineage>
</organism>
<reference evidence="2 3" key="1">
    <citation type="submission" date="2018-06" db="EMBL/GenBank/DDBJ databases">
        <title>Comparative genomics reveals the genomic features of Rhizophagus irregularis, R. cerebriforme, R. diaphanum and Gigaspora rosea, and their symbiotic lifestyle signature.</title>
        <authorList>
            <person name="Morin E."/>
            <person name="San Clemente H."/>
            <person name="Chen E.C.H."/>
            <person name="De La Providencia I."/>
            <person name="Hainaut M."/>
            <person name="Kuo A."/>
            <person name="Kohler A."/>
            <person name="Murat C."/>
            <person name="Tang N."/>
            <person name="Roy S."/>
            <person name="Loubradou J."/>
            <person name="Henrissat B."/>
            <person name="Grigoriev I.V."/>
            <person name="Corradi N."/>
            <person name="Roux C."/>
            <person name="Martin F.M."/>
        </authorList>
    </citation>
    <scope>NUCLEOTIDE SEQUENCE [LARGE SCALE GENOMIC DNA]</scope>
    <source>
        <strain evidence="2 3">DAOM 227022</strain>
    </source>
</reference>
<evidence type="ECO:0000313" key="3">
    <source>
        <dbReference type="Proteomes" id="UP000265703"/>
    </source>
</evidence>
<feature type="region of interest" description="Disordered" evidence="1">
    <location>
        <begin position="1"/>
        <end position="34"/>
    </location>
</feature>
<protein>
    <submittedName>
        <fullName evidence="2">Uncharacterized protein</fullName>
    </submittedName>
</protein>
<evidence type="ECO:0000313" key="2">
    <source>
        <dbReference type="EMBL" id="RIA79847.1"/>
    </source>
</evidence>
<dbReference type="OrthoDB" id="2404361at2759"/>
<name>A0A397S786_9GLOM</name>
<dbReference type="AlphaFoldDB" id="A0A397S786"/>
<feature type="compositionally biased region" description="Basic and acidic residues" evidence="1">
    <location>
        <begin position="1"/>
        <end position="11"/>
    </location>
</feature>
<dbReference type="EMBL" id="QKYT01001123">
    <property type="protein sequence ID" value="RIA79847.1"/>
    <property type="molecule type" value="Genomic_DNA"/>
</dbReference>
<keyword evidence="3" id="KW-1185">Reference proteome</keyword>
<comment type="caution">
    <text evidence="2">The sequence shown here is derived from an EMBL/GenBank/DDBJ whole genome shotgun (WGS) entry which is preliminary data.</text>
</comment>